<dbReference type="EMBL" id="JACNJH010000231">
    <property type="protein sequence ID" value="MBC8362894.1"/>
    <property type="molecule type" value="Genomic_DNA"/>
</dbReference>
<dbReference type="GO" id="GO:0045259">
    <property type="term" value="C:proton-transporting ATP synthase complex"/>
    <property type="evidence" value="ECO:0007669"/>
    <property type="project" value="UniProtKB-KW"/>
</dbReference>
<dbReference type="GO" id="GO:0005886">
    <property type="term" value="C:plasma membrane"/>
    <property type="evidence" value="ECO:0007669"/>
    <property type="project" value="UniProtKB-SubCell"/>
</dbReference>
<comment type="subcellular location">
    <subcellularLocation>
        <location evidence="7">Cell membrane</location>
        <topology evidence="7">Peripheral membrane protein</topology>
    </subcellularLocation>
    <subcellularLocation>
        <location evidence="1">Membrane</location>
    </subcellularLocation>
</comment>
<reference evidence="8 9" key="1">
    <citation type="submission" date="2020-08" db="EMBL/GenBank/DDBJ databases">
        <title>Bridging the membrane lipid divide: bacteria of the FCB group superphylum have the potential to synthesize archaeal ether lipids.</title>
        <authorList>
            <person name="Villanueva L."/>
            <person name="Von Meijenfeldt F.A.B."/>
            <person name="Westbye A.B."/>
            <person name="Yadav S."/>
            <person name="Hopmans E.C."/>
            <person name="Dutilh B.E."/>
            <person name="Sinninghe Damste J.S."/>
        </authorList>
    </citation>
    <scope>NUCLEOTIDE SEQUENCE [LARGE SCALE GENOMIC DNA]</scope>
    <source>
        <strain evidence="8">NIOZ-UU30</strain>
    </source>
</reference>
<keyword evidence="7" id="KW-0139">CF(1)</keyword>
<dbReference type="InterPro" id="IPR026015">
    <property type="entry name" value="ATP_synth_OSCP/delta_N_sf"/>
</dbReference>
<dbReference type="NCBIfam" id="TIGR01145">
    <property type="entry name" value="ATP_synt_delta"/>
    <property type="match status" value="1"/>
</dbReference>
<sequence length="183" mass="20166">MKNLKVARRYAKALLLIGKEDGQAEAYKEELSGFAGLVVREKELEQAICNPLYSASDRKKVLQTVIEKVGVSKLMASFFLLLFDKGRFGSLSAINEFYQKLADELKGVLRASLVSATELSAETVEKIRTTLSTKTGKDIILEVEQDPSLIGGIVSRIGDLVLDGSIKTQLLNMRETLKRGESI</sequence>
<dbReference type="AlphaFoldDB" id="A0A8J6NQA7"/>
<accession>A0A8J6NQA7</accession>
<protein>
    <recommendedName>
        <fullName evidence="7">ATP synthase subunit delta</fullName>
    </recommendedName>
    <alternativeName>
        <fullName evidence="7">ATP synthase F(1) sector subunit delta</fullName>
    </alternativeName>
    <alternativeName>
        <fullName evidence="7">F-type ATPase subunit delta</fullName>
        <shortName evidence="7">F-ATPase subunit delta</shortName>
    </alternativeName>
</protein>
<evidence type="ECO:0000256" key="6">
    <source>
        <dbReference type="ARBA" id="ARBA00023310"/>
    </source>
</evidence>
<comment type="function">
    <text evidence="7">This protein is part of the stalk that links CF(0) to CF(1). It either transmits conformational changes from CF(0) to CF(1) or is implicated in proton conduction.</text>
</comment>
<evidence type="ECO:0000313" key="9">
    <source>
        <dbReference type="Proteomes" id="UP000603434"/>
    </source>
</evidence>
<evidence type="ECO:0000256" key="5">
    <source>
        <dbReference type="ARBA" id="ARBA00023136"/>
    </source>
</evidence>
<dbReference type="PANTHER" id="PTHR11910">
    <property type="entry name" value="ATP SYNTHASE DELTA CHAIN"/>
    <property type="match status" value="1"/>
</dbReference>
<comment type="similarity">
    <text evidence="7">Belongs to the ATPase delta chain family.</text>
</comment>
<dbReference type="Proteomes" id="UP000603434">
    <property type="component" value="Unassembled WGS sequence"/>
</dbReference>
<evidence type="ECO:0000256" key="2">
    <source>
        <dbReference type="ARBA" id="ARBA00022448"/>
    </source>
</evidence>
<keyword evidence="5 7" id="KW-0472">Membrane</keyword>
<dbReference type="Pfam" id="PF00213">
    <property type="entry name" value="OSCP"/>
    <property type="match status" value="1"/>
</dbReference>
<evidence type="ECO:0000256" key="1">
    <source>
        <dbReference type="ARBA" id="ARBA00004370"/>
    </source>
</evidence>
<proteinExistence type="inferred from homology"/>
<organism evidence="8 9">
    <name type="scientific">Candidatus Desulfatibia profunda</name>
    <dbReference type="NCBI Taxonomy" id="2841695"/>
    <lineage>
        <taxon>Bacteria</taxon>
        <taxon>Pseudomonadati</taxon>
        <taxon>Thermodesulfobacteriota</taxon>
        <taxon>Desulfobacteria</taxon>
        <taxon>Desulfobacterales</taxon>
        <taxon>Desulfobacterales incertae sedis</taxon>
        <taxon>Candidatus Desulfatibia</taxon>
    </lineage>
</organism>
<comment type="caution">
    <text evidence="8">The sequence shown here is derived from an EMBL/GenBank/DDBJ whole genome shotgun (WGS) entry which is preliminary data.</text>
</comment>
<name>A0A8J6NQA7_9BACT</name>
<keyword evidence="2 7" id="KW-0813">Transport</keyword>
<gene>
    <name evidence="7" type="primary">atpH</name>
    <name evidence="8" type="ORF">H8E23_16030</name>
</gene>
<dbReference type="Gene3D" id="1.10.520.20">
    <property type="entry name" value="N-terminal domain of the delta subunit of the F1F0-ATP synthase"/>
    <property type="match status" value="1"/>
</dbReference>
<evidence type="ECO:0000256" key="7">
    <source>
        <dbReference type="HAMAP-Rule" id="MF_01416"/>
    </source>
</evidence>
<dbReference type="HAMAP" id="MF_01416">
    <property type="entry name" value="ATP_synth_delta_bact"/>
    <property type="match status" value="1"/>
</dbReference>
<dbReference type="SUPFAM" id="SSF47928">
    <property type="entry name" value="N-terminal domain of the delta subunit of the F1F0-ATP synthase"/>
    <property type="match status" value="1"/>
</dbReference>
<evidence type="ECO:0000256" key="4">
    <source>
        <dbReference type="ARBA" id="ARBA00023065"/>
    </source>
</evidence>
<evidence type="ECO:0000313" key="8">
    <source>
        <dbReference type="EMBL" id="MBC8362894.1"/>
    </source>
</evidence>
<evidence type="ECO:0000256" key="3">
    <source>
        <dbReference type="ARBA" id="ARBA00022781"/>
    </source>
</evidence>
<keyword evidence="3 7" id="KW-0375">Hydrogen ion transport</keyword>
<keyword evidence="4 7" id="KW-0406">Ion transport</keyword>
<keyword evidence="7" id="KW-1003">Cell membrane</keyword>
<dbReference type="PRINTS" id="PR00125">
    <property type="entry name" value="ATPASEDELTA"/>
</dbReference>
<comment type="function">
    <text evidence="7">F(1)F(0) ATP synthase produces ATP from ADP in the presence of a proton or sodium gradient. F-type ATPases consist of two structural domains, F(1) containing the extramembraneous catalytic core and F(0) containing the membrane proton channel, linked together by a central stalk and a peripheral stalk. During catalysis, ATP synthesis in the catalytic domain of F(1) is coupled via a rotary mechanism of the central stalk subunits to proton translocation.</text>
</comment>
<dbReference type="GO" id="GO:0046933">
    <property type="term" value="F:proton-transporting ATP synthase activity, rotational mechanism"/>
    <property type="evidence" value="ECO:0007669"/>
    <property type="project" value="UniProtKB-UniRule"/>
</dbReference>
<dbReference type="InterPro" id="IPR000711">
    <property type="entry name" value="ATPase_OSCP/dsu"/>
</dbReference>
<keyword evidence="6 7" id="KW-0066">ATP synthesis</keyword>